<name>A0A6G1J794_9PLEO</name>
<feature type="chain" id="PRO_5026182473" description="Extracellular membrane protein CFEM domain-containing protein" evidence="1">
    <location>
        <begin position="19"/>
        <end position="76"/>
    </location>
</feature>
<keyword evidence="3" id="KW-1185">Reference proteome</keyword>
<accession>A0A6G1J794</accession>
<dbReference type="AlphaFoldDB" id="A0A6G1J794"/>
<evidence type="ECO:0000256" key="1">
    <source>
        <dbReference type="SAM" id="SignalP"/>
    </source>
</evidence>
<gene>
    <name evidence="2" type="ORF">K458DRAFT_279079</name>
</gene>
<dbReference type="Proteomes" id="UP000799291">
    <property type="component" value="Unassembled WGS sequence"/>
</dbReference>
<reference evidence="2" key="1">
    <citation type="journal article" date="2020" name="Stud. Mycol.">
        <title>101 Dothideomycetes genomes: a test case for predicting lifestyles and emergence of pathogens.</title>
        <authorList>
            <person name="Haridas S."/>
            <person name="Albert R."/>
            <person name="Binder M."/>
            <person name="Bloem J."/>
            <person name="Labutti K."/>
            <person name="Salamov A."/>
            <person name="Andreopoulos B."/>
            <person name="Baker S."/>
            <person name="Barry K."/>
            <person name="Bills G."/>
            <person name="Bluhm B."/>
            <person name="Cannon C."/>
            <person name="Castanera R."/>
            <person name="Culley D."/>
            <person name="Daum C."/>
            <person name="Ezra D."/>
            <person name="Gonzalez J."/>
            <person name="Henrissat B."/>
            <person name="Kuo A."/>
            <person name="Liang C."/>
            <person name="Lipzen A."/>
            <person name="Lutzoni F."/>
            <person name="Magnuson J."/>
            <person name="Mondo S."/>
            <person name="Nolan M."/>
            <person name="Ohm R."/>
            <person name="Pangilinan J."/>
            <person name="Park H.-J."/>
            <person name="Ramirez L."/>
            <person name="Alfaro M."/>
            <person name="Sun H."/>
            <person name="Tritt A."/>
            <person name="Yoshinaga Y."/>
            <person name="Zwiers L.-H."/>
            <person name="Turgeon B."/>
            <person name="Goodwin S."/>
            <person name="Spatafora J."/>
            <person name="Crous P."/>
            <person name="Grigoriev I."/>
        </authorList>
    </citation>
    <scope>NUCLEOTIDE SEQUENCE</scope>
    <source>
        <strain evidence="2">CBS 122367</strain>
    </source>
</reference>
<evidence type="ECO:0000313" key="2">
    <source>
        <dbReference type="EMBL" id="KAF2686424.1"/>
    </source>
</evidence>
<sequence>FVTLLTAILAFLPDSSVACKCRGQHSSETTQICCKEAKGNFINGVDCNAHSMSQRLSDFAFCCRERFFVKSDCGCP</sequence>
<evidence type="ECO:0008006" key="4">
    <source>
        <dbReference type="Google" id="ProtNLM"/>
    </source>
</evidence>
<evidence type="ECO:0000313" key="3">
    <source>
        <dbReference type="Proteomes" id="UP000799291"/>
    </source>
</evidence>
<feature type="non-terminal residue" evidence="2">
    <location>
        <position position="1"/>
    </location>
</feature>
<keyword evidence="1" id="KW-0732">Signal</keyword>
<protein>
    <recommendedName>
        <fullName evidence="4">Extracellular membrane protein CFEM domain-containing protein</fullName>
    </recommendedName>
</protein>
<organism evidence="2 3">
    <name type="scientific">Lentithecium fluviatile CBS 122367</name>
    <dbReference type="NCBI Taxonomy" id="1168545"/>
    <lineage>
        <taxon>Eukaryota</taxon>
        <taxon>Fungi</taxon>
        <taxon>Dikarya</taxon>
        <taxon>Ascomycota</taxon>
        <taxon>Pezizomycotina</taxon>
        <taxon>Dothideomycetes</taxon>
        <taxon>Pleosporomycetidae</taxon>
        <taxon>Pleosporales</taxon>
        <taxon>Massarineae</taxon>
        <taxon>Lentitheciaceae</taxon>
        <taxon>Lentithecium</taxon>
    </lineage>
</organism>
<dbReference type="EMBL" id="MU005577">
    <property type="protein sequence ID" value="KAF2686424.1"/>
    <property type="molecule type" value="Genomic_DNA"/>
</dbReference>
<feature type="non-terminal residue" evidence="2">
    <location>
        <position position="76"/>
    </location>
</feature>
<proteinExistence type="predicted"/>
<feature type="signal peptide" evidence="1">
    <location>
        <begin position="1"/>
        <end position="18"/>
    </location>
</feature>
<dbReference type="OrthoDB" id="3624704at2759"/>